<accession>A0A9W9UYE9</accession>
<reference evidence="3" key="1">
    <citation type="submission" date="2022-12" db="EMBL/GenBank/DDBJ databases">
        <authorList>
            <person name="Petersen C."/>
        </authorList>
    </citation>
    <scope>NUCLEOTIDE SEQUENCE</scope>
    <source>
        <strain evidence="2">IBT 35673</strain>
        <strain evidence="3">IBT 35675</strain>
    </source>
</reference>
<evidence type="ECO:0000313" key="3">
    <source>
        <dbReference type="EMBL" id="KAJ5362153.1"/>
    </source>
</evidence>
<dbReference type="EMBL" id="JAPZBR010000002">
    <property type="protein sequence ID" value="KAJ5362153.1"/>
    <property type="molecule type" value="Genomic_DNA"/>
</dbReference>
<gene>
    <name evidence="2" type="ORF">N7452_001153</name>
    <name evidence="3" type="ORF">N7541_002997</name>
</gene>
<proteinExistence type="predicted"/>
<evidence type="ECO:0000313" key="2">
    <source>
        <dbReference type="EMBL" id="KAJ5352179.1"/>
    </source>
</evidence>
<evidence type="ECO:0000313" key="4">
    <source>
        <dbReference type="Proteomes" id="UP001148299"/>
    </source>
</evidence>
<dbReference type="Proteomes" id="UP001147695">
    <property type="component" value="Unassembled WGS sequence"/>
</dbReference>
<comment type="caution">
    <text evidence="3">The sequence shown here is derived from an EMBL/GenBank/DDBJ whole genome shotgun (WGS) entry which is preliminary data.</text>
</comment>
<dbReference type="Proteomes" id="UP001148299">
    <property type="component" value="Unassembled WGS sequence"/>
</dbReference>
<feature type="region of interest" description="Disordered" evidence="1">
    <location>
        <begin position="108"/>
        <end position="134"/>
    </location>
</feature>
<reference evidence="3" key="2">
    <citation type="journal article" date="2023" name="IMA Fungus">
        <title>Comparative genomic study of the Penicillium genus elucidates a diverse pangenome and 15 lateral gene transfer events.</title>
        <authorList>
            <person name="Petersen C."/>
            <person name="Sorensen T."/>
            <person name="Nielsen M.R."/>
            <person name="Sondergaard T.E."/>
            <person name="Sorensen J.L."/>
            <person name="Fitzpatrick D.A."/>
            <person name="Frisvad J.C."/>
            <person name="Nielsen K.L."/>
        </authorList>
    </citation>
    <scope>NUCLEOTIDE SEQUENCE</scope>
    <source>
        <strain evidence="2">IBT 35673</strain>
        <strain evidence="3">IBT 35675</strain>
    </source>
</reference>
<keyword evidence="4" id="KW-1185">Reference proteome</keyword>
<sequence length="282" mass="31865">MNLDINEIRRPLSVFAKQSESQRYIKNIRNLGDAWRRLSDEPASECDEDSIFIETTFGLSLKITPTGAEISVAPITVSTEQGPLVSTDTDFLTNEDFLSAAMTGRELPVSVQGTRKQELTEEPPSSTKAKNSKRPKQYRIFPDFGTDFLWRESDDICRDDSDDDYCLDSEDLLKSPSFPPSLLELYDAWVKTYNGNFDRRLNKPGNFQASVFATVSESVAWNVAGYLLAWRITMAPEVDRIELSAGTKNSLLKKGKGREEDTKITKEFFEDMCNILKKGLVE</sequence>
<evidence type="ECO:0000256" key="1">
    <source>
        <dbReference type="SAM" id="MobiDB-lite"/>
    </source>
</evidence>
<dbReference type="AlphaFoldDB" id="A0A9W9UYE9"/>
<dbReference type="EMBL" id="JAPZBQ010000001">
    <property type="protein sequence ID" value="KAJ5352179.1"/>
    <property type="molecule type" value="Genomic_DNA"/>
</dbReference>
<protein>
    <submittedName>
        <fullName evidence="3">Uncharacterized protein</fullName>
    </submittedName>
</protein>
<name>A0A9W9UYE9_PENBR</name>
<organism evidence="3 4">
    <name type="scientific">Penicillium brevicompactum</name>
    <dbReference type="NCBI Taxonomy" id="5074"/>
    <lineage>
        <taxon>Eukaryota</taxon>
        <taxon>Fungi</taxon>
        <taxon>Dikarya</taxon>
        <taxon>Ascomycota</taxon>
        <taxon>Pezizomycotina</taxon>
        <taxon>Eurotiomycetes</taxon>
        <taxon>Eurotiomycetidae</taxon>
        <taxon>Eurotiales</taxon>
        <taxon>Aspergillaceae</taxon>
        <taxon>Penicillium</taxon>
    </lineage>
</organism>